<keyword evidence="1" id="KW-0472">Membrane</keyword>
<evidence type="ECO:0000313" key="3">
    <source>
        <dbReference type="Proteomes" id="UP001622690"/>
    </source>
</evidence>
<organism evidence="2 3">
    <name type="scientific">Streptomyces nigra</name>
    <dbReference type="NCBI Taxonomy" id="1827580"/>
    <lineage>
        <taxon>Bacteria</taxon>
        <taxon>Bacillati</taxon>
        <taxon>Actinomycetota</taxon>
        <taxon>Actinomycetes</taxon>
        <taxon>Kitasatosporales</taxon>
        <taxon>Streptomycetaceae</taxon>
        <taxon>Streptomyces</taxon>
    </lineage>
</organism>
<dbReference type="Proteomes" id="UP001622690">
    <property type="component" value="Chromosome"/>
</dbReference>
<dbReference type="RefSeq" id="WP_210982764.1">
    <property type="nucleotide sequence ID" value="NZ_CP108125.1"/>
</dbReference>
<evidence type="ECO:0000256" key="1">
    <source>
        <dbReference type="SAM" id="Phobius"/>
    </source>
</evidence>
<keyword evidence="1" id="KW-0812">Transmembrane</keyword>
<evidence type="ECO:0008006" key="4">
    <source>
        <dbReference type="Google" id="ProtNLM"/>
    </source>
</evidence>
<proteinExistence type="predicted"/>
<keyword evidence="1" id="KW-1133">Transmembrane helix</keyword>
<reference evidence="2 3" key="1">
    <citation type="submission" date="2022-10" db="EMBL/GenBank/DDBJ databases">
        <title>The complete genomes of actinobacterial strains from the NBC collection.</title>
        <authorList>
            <person name="Joergensen T.S."/>
            <person name="Alvarez Arevalo M."/>
            <person name="Sterndorff E.B."/>
            <person name="Faurdal D."/>
            <person name="Vuksanovic O."/>
            <person name="Mourched A.-S."/>
            <person name="Charusanti P."/>
            <person name="Shaw S."/>
            <person name="Blin K."/>
            <person name="Weber T."/>
        </authorList>
    </citation>
    <scope>NUCLEOTIDE SEQUENCE [LARGE SCALE GENOMIC DNA]</scope>
    <source>
        <strain evidence="2 3">NBC_00206</strain>
    </source>
</reference>
<name>A0ABZ1J271_9ACTN</name>
<gene>
    <name evidence="2" type="ORF">OHU27_25210</name>
</gene>
<feature type="transmembrane region" description="Helical" evidence="1">
    <location>
        <begin position="66"/>
        <end position="91"/>
    </location>
</feature>
<feature type="transmembrane region" description="Helical" evidence="1">
    <location>
        <begin position="19"/>
        <end position="36"/>
    </location>
</feature>
<evidence type="ECO:0000313" key="2">
    <source>
        <dbReference type="EMBL" id="WTO85552.1"/>
    </source>
</evidence>
<protein>
    <recommendedName>
        <fullName evidence="4">FUSC family protein</fullName>
    </recommendedName>
</protein>
<accession>A0ABZ1J271</accession>
<feature type="transmembrane region" description="Helical" evidence="1">
    <location>
        <begin position="43"/>
        <end position="60"/>
    </location>
</feature>
<keyword evidence="3" id="KW-1185">Reference proteome</keyword>
<dbReference type="EMBL" id="CP108125">
    <property type="protein sequence ID" value="WTO85552.1"/>
    <property type="molecule type" value="Genomic_DNA"/>
</dbReference>
<sequence length="94" mass="10034">MSFFNGTGGLDLFLGRARIMSACLVPVSLALMFFFIREEGWRFSLLLCCILPPIGAYLAFRGNREIRAGLAAIGLLLAVAALPLAFGLAVLEGA</sequence>